<keyword evidence="2" id="KW-0812">Transmembrane</keyword>
<keyword evidence="2" id="KW-0472">Membrane</keyword>
<evidence type="ECO:0000256" key="1">
    <source>
        <dbReference type="SAM" id="MobiDB-lite"/>
    </source>
</evidence>
<evidence type="ECO:0000313" key="4">
    <source>
        <dbReference type="Proteomes" id="UP000179113"/>
    </source>
</evidence>
<protein>
    <submittedName>
        <fullName evidence="3">Uncharacterized protein</fullName>
    </submittedName>
</protein>
<keyword evidence="2" id="KW-1133">Transmembrane helix</keyword>
<evidence type="ECO:0000313" key="3">
    <source>
        <dbReference type="EMBL" id="OGC70226.1"/>
    </source>
</evidence>
<feature type="transmembrane region" description="Helical" evidence="2">
    <location>
        <begin position="48"/>
        <end position="68"/>
    </location>
</feature>
<comment type="caution">
    <text evidence="3">The sequence shown here is derived from an EMBL/GenBank/DDBJ whole genome shotgun (WGS) entry which is preliminary data.</text>
</comment>
<accession>A0A1F4WLI0</accession>
<sequence length="417" mass="48476">MQESQPQNINPEQENNSNIIDDSGLIELAKKREEEIEQKRKKFNRIMFFAKIGLLIIGILIAAYIIYWKSTPTPPPPDFKVEDKPEPLPEPEPLTEWTQHKDEGLKIFVKYPPESRLFTYDTPSNKVEIVYDSMADDFSTVTEENLKQGYIFRITPLNIGIRTIDRITEIKRDSFKSRCPTTAVFSEITSTLVDTVDARTFDIRNCNSDYKVYYSPRFNIYYEIAQIYKGDFGVRQKFKSTTDEIFISFKFFPEGETLPEEPFKTYINEQLKFLFIHPNLDDTCCTIQGPPIQEARKEVVLVKPDTYVDQNTMDGLGVYIYNLRAAQTFEAFISAQKQLLIEEYTVVRGVAPKTEDSAIMVGQYESQMLKGYSWRGTYFVYTFIPQKNIVIIFSIKSTTPEFEKTILEETLKTFETF</sequence>
<dbReference type="EMBL" id="MEWA01000009">
    <property type="protein sequence ID" value="OGC70226.1"/>
    <property type="molecule type" value="Genomic_DNA"/>
</dbReference>
<gene>
    <name evidence="3" type="ORF">A2415_00965</name>
</gene>
<proteinExistence type="predicted"/>
<dbReference type="Proteomes" id="UP000179113">
    <property type="component" value="Unassembled WGS sequence"/>
</dbReference>
<evidence type="ECO:0000256" key="2">
    <source>
        <dbReference type="SAM" id="Phobius"/>
    </source>
</evidence>
<name>A0A1F4WLI0_UNCKA</name>
<feature type="region of interest" description="Disordered" evidence="1">
    <location>
        <begin position="1"/>
        <end position="22"/>
    </location>
</feature>
<feature type="compositionally biased region" description="Low complexity" evidence="1">
    <location>
        <begin position="1"/>
        <end position="20"/>
    </location>
</feature>
<reference evidence="3 4" key="1">
    <citation type="journal article" date="2016" name="Nat. Commun.">
        <title>Thousands of microbial genomes shed light on interconnected biogeochemical processes in an aquifer system.</title>
        <authorList>
            <person name="Anantharaman K."/>
            <person name="Brown C.T."/>
            <person name="Hug L.A."/>
            <person name="Sharon I."/>
            <person name="Castelle C.J."/>
            <person name="Probst A.J."/>
            <person name="Thomas B.C."/>
            <person name="Singh A."/>
            <person name="Wilkins M.J."/>
            <person name="Karaoz U."/>
            <person name="Brodie E.L."/>
            <person name="Williams K.H."/>
            <person name="Hubbard S.S."/>
            <person name="Banfield J.F."/>
        </authorList>
    </citation>
    <scope>NUCLEOTIDE SEQUENCE [LARGE SCALE GENOMIC DNA]</scope>
</reference>
<dbReference type="AlphaFoldDB" id="A0A1F4WLI0"/>
<organism evidence="3 4">
    <name type="scientific">candidate division WWE3 bacterium RIFOXYC1_FULL_39_7</name>
    <dbReference type="NCBI Taxonomy" id="1802643"/>
    <lineage>
        <taxon>Bacteria</taxon>
        <taxon>Katanobacteria</taxon>
    </lineage>
</organism>